<dbReference type="Pfam" id="PF00172">
    <property type="entry name" value="Zn_clus"/>
    <property type="match status" value="1"/>
</dbReference>
<dbReference type="OrthoDB" id="5394557at2759"/>
<feature type="region of interest" description="Disordered" evidence="2">
    <location>
        <begin position="453"/>
        <end position="490"/>
    </location>
</feature>
<evidence type="ECO:0000313" key="4">
    <source>
        <dbReference type="EMBL" id="KAF9730541.1"/>
    </source>
</evidence>
<dbReference type="Gene3D" id="4.10.240.10">
    <property type="entry name" value="Zn(2)-C6 fungal-type DNA-binding domain"/>
    <property type="match status" value="1"/>
</dbReference>
<proteinExistence type="predicted"/>
<dbReference type="InterPro" id="IPR050797">
    <property type="entry name" value="Carb_Metab_Trans_Reg"/>
</dbReference>
<organism evidence="4 5">
    <name type="scientific">Paraphaeosphaeria minitans</name>
    <dbReference type="NCBI Taxonomy" id="565426"/>
    <lineage>
        <taxon>Eukaryota</taxon>
        <taxon>Fungi</taxon>
        <taxon>Dikarya</taxon>
        <taxon>Ascomycota</taxon>
        <taxon>Pezizomycotina</taxon>
        <taxon>Dothideomycetes</taxon>
        <taxon>Pleosporomycetidae</taxon>
        <taxon>Pleosporales</taxon>
        <taxon>Massarineae</taxon>
        <taxon>Didymosphaeriaceae</taxon>
        <taxon>Paraphaeosphaeria</taxon>
    </lineage>
</organism>
<dbReference type="PROSITE" id="PS50048">
    <property type="entry name" value="ZN2_CY6_FUNGAL_2"/>
    <property type="match status" value="1"/>
</dbReference>
<dbReference type="GO" id="GO:0008270">
    <property type="term" value="F:zinc ion binding"/>
    <property type="evidence" value="ECO:0007669"/>
    <property type="project" value="InterPro"/>
</dbReference>
<dbReference type="SUPFAM" id="SSF57701">
    <property type="entry name" value="Zn2/Cys6 DNA-binding domain"/>
    <property type="match status" value="1"/>
</dbReference>
<keyword evidence="5" id="KW-1185">Reference proteome</keyword>
<dbReference type="CDD" id="cd00067">
    <property type="entry name" value="GAL4"/>
    <property type="match status" value="1"/>
</dbReference>
<dbReference type="Proteomes" id="UP000756921">
    <property type="component" value="Unassembled WGS sequence"/>
</dbReference>
<dbReference type="EMBL" id="WJXW01000014">
    <property type="protein sequence ID" value="KAF9730541.1"/>
    <property type="molecule type" value="Genomic_DNA"/>
</dbReference>
<feature type="region of interest" description="Disordered" evidence="2">
    <location>
        <begin position="260"/>
        <end position="290"/>
    </location>
</feature>
<dbReference type="InterPro" id="IPR001138">
    <property type="entry name" value="Zn2Cys6_DnaBD"/>
</dbReference>
<keyword evidence="1" id="KW-0539">Nucleus</keyword>
<evidence type="ECO:0000256" key="2">
    <source>
        <dbReference type="SAM" id="MobiDB-lite"/>
    </source>
</evidence>
<feature type="domain" description="Zn(2)-C6 fungal-type" evidence="3">
    <location>
        <begin position="74"/>
        <end position="110"/>
    </location>
</feature>
<gene>
    <name evidence="4" type="ORF">PMIN01_11410</name>
</gene>
<sequence length="490" mass="53424">MEFEPAYRYESHASIGYPLQQYQLNGRETTFPNPNVARMNRRVCPVRGPIGGARLHIRGDDNETGQSRRRVAVACARCRKRKIRCSGDPGDGTGCRNCISAGVHSSYCQFHRVGSGEAASMIDLHNFNQIANTHQTMMQIYNTPSSPIRSRPLTYPSGLDTKSIMPQAWYSSPFNSEETSPVENYGLDQSAVYLPTQHSVAYNGVYGWSTENAKPAMNDSLSHDSTMYRGLPYAQHNIRNVASSDALSHSMTSLQLTLPERPHTRSGLPVSQRPQLPIPQPSPAQTTRNVVDQLQDRRLRSVQAMGGSSLSNGGFVKPPLPFSSDTDIQGATTAETLPTQITSSAPASTTDAVSCFANPTTSTEALPGTPAPQFDFSTSPLYDAMPASAQPAYSNFRDRQVYKPMTTSPAKDTMSMARQLSRNNLYSVGSASSSKSASGASDSMLVSGHRYTPLSQTQNQPHHQESSKSATKTTAFPVHRSVTATLNRNY</sequence>
<feature type="compositionally biased region" description="Polar residues" evidence="2">
    <location>
        <begin position="453"/>
        <end position="474"/>
    </location>
</feature>
<dbReference type="SMART" id="SM00066">
    <property type="entry name" value="GAL4"/>
    <property type="match status" value="1"/>
</dbReference>
<dbReference type="GO" id="GO:0000981">
    <property type="term" value="F:DNA-binding transcription factor activity, RNA polymerase II-specific"/>
    <property type="evidence" value="ECO:0007669"/>
    <property type="project" value="InterPro"/>
</dbReference>
<protein>
    <recommendedName>
        <fullName evidence="3">Zn(2)-C6 fungal-type domain-containing protein</fullName>
    </recommendedName>
</protein>
<evidence type="ECO:0000259" key="3">
    <source>
        <dbReference type="PROSITE" id="PS50048"/>
    </source>
</evidence>
<evidence type="ECO:0000313" key="5">
    <source>
        <dbReference type="Proteomes" id="UP000756921"/>
    </source>
</evidence>
<dbReference type="PANTHER" id="PTHR31668">
    <property type="entry name" value="GLUCOSE TRANSPORT TRANSCRIPTION REGULATOR RGT1-RELATED-RELATED"/>
    <property type="match status" value="1"/>
</dbReference>
<dbReference type="AlphaFoldDB" id="A0A9P6KLD7"/>
<name>A0A9P6KLD7_9PLEO</name>
<dbReference type="InterPro" id="IPR036864">
    <property type="entry name" value="Zn2-C6_fun-type_DNA-bd_sf"/>
</dbReference>
<evidence type="ECO:0000256" key="1">
    <source>
        <dbReference type="ARBA" id="ARBA00023242"/>
    </source>
</evidence>
<reference evidence="4" key="1">
    <citation type="journal article" date="2020" name="Mol. Plant Microbe Interact.">
        <title>Genome Sequence of the Biocontrol Agent Coniothyrium minitans strain Conio (IMI 134523).</title>
        <authorList>
            <person name="Patel D."/>
            <person name="Shittu T.A."/>
            <person name="Baroncelli R."/>
            <person name="Muthumeenakshi S."/>
            <person name="Osborne T.H."/>
            <person name="Janganan T.K."/>
            <person name="Sreenivasaprasad S."/>
        </authorList>
    </citation>
    <scope>NUCLEOTIDE SEQUENCE</scope>
    <source>
        <strain evidence="4">Conio</strain>
    </source>
</reference>
<accession>A0A9P6KLD7</accession>
<comment type="caution">
    <text evidence="4">The sequence shown here is derived from an EMBL/GenBank/DDBJ whole genome shotgun (WGS) entry which is preliminary data.</text>
</comment>